<organism evidence="2 3">
    <name type="scientific">Nonomuraea recticatena</name>
    <dbReference type="NCBI Taxonomy" id="46178"/>
    <lineage>
        <taxon>Bacteria</taxon>
        <taxon>Bacillati</taxon>
        <taxon>Actinomycetota</taxon>
        <taxon>Actinomycetes</taxon>
        <taxon>Streptosporangiales</taxon>
        <taxon>Streptosporangiaceae</taxon>
        <taxon>Nonomuraea</taxon>
    </lineage>
</organism>
<dbReference type="InterPro" id="IPR000182">
    <property type="entry name" value="GNAT_dom"/>
</dbReference>
<feature type="domain" description="N-acetyltransferase" evidence="1">
    <location>
        <begin position="144"/>
        <end position="288"/>
    </location>
</feature>
<accession>A0ABN3RFQ3</accession>
<evidence type="ECO:0000313" key="3">
    <source>
        <dbReference type="Proteomes" id="UP001501666"/>
    </source>
</evidence>
<proteinExistence type="predicted"/>
<dbReference type="InterPro" id="IPR016181">
    <property type="entry name" value="Acyl_CoA_acyltransferase"/>
</dbReference>
<reference evidence="2 3" key="1">
    <citation type="journal article" date="2019" name="Int. J. Syst. Evol. Microbiol.">
        <title>The Global Catalogue of Microorganisms (GCM) 10K type strain sequencing project: providing services to taxonomists for standard genome sequencing and annotation.</title>
        <authorList>
            <consortium name="The Broad Institute Genomics Platform"/>
            <consortium name="The Broad Institute Genome Sequencing Center for Infectious Disease"/>
            <person name="Wu L."/>
            <person name="Ma J."/>
        </authorList>
    </citation>
    <scope>NUCLEOTIDE SEQUENCE [LARGE SCALE GENOMIC DNA]</scope>
    <source>
        <strain evidence="2 3">JCM 6835</strain>
    </source>
</reference>
<dbReference type="SUPFAM" id="SSF55729">
    <property type="entry name" value="Acyl-CoA N-acyltransferases (Nat)"/>
    <property type="match status" value="1"/>
</dbReference>
<keyword evidence="3" id="KW-1185">Reference proteome</keyword>
<name>A0ABN3RFQ3_9ACTN</name>
<dbReference type="Proteomes" id="UP001501666">
    <property type="component" value="Unassembled WGS sequence"/>
</dbReference>
<dbReference type="CDD" id="cd04301">
    <property type="entry name" value="NAT_SF"/>
    <property type="match status" value="1"/>
</dbReference>
<dbReference type="EMBL" id="BAAATE010000004">
    <property type="protein sequence ID" value="GAA2651547.1"/>
    <property type="molecule type" value="Genomic_DNA"/>
</dbReference>
<protein>
    <recommendedName>
        <fullName evidence="1">N-acetyltransferase domain-containing protein</fullName>
    </recommendedName>
</protein>
<dbReference type="RefSeq" id="WP_346144944.1">
    <property type="nucleotide sequence ID" value="NZ_BAAATE010000004.1"/>
</dbReference>
<evidence type="ECO:0000259" key="1">
    <source>
        <dbReference type="PROSITE" id="PS51186"/>
    </source>
</evidence>
<comment type="caution">
    <text evidence="2">The sequence shown here is derived from an EMBL/GenBank/DDBJ whole genome shotgun (WGS) entry which is preliminary data.</text>
</comment>
<dbReference type="PROSITE" id="PS51186">
    <property type="entry name" value="GNAT"/>
    <property type="match status" value="1"/>
</dbReference>
<gene>
    <name evidence="2" type="ORF">GCM10010412_017980</name>
</gene>
<evidence type="ECO:0000313" key="2">
    <source>
        <dbReference type="EMBL" id="GAA2651547.1"/>
    </source>
</evidence>
<dbReference type="Pfam" id="PF00583">
    <property type="entry name" value="Acetyltransf_1"/>
    <property type="match status" value="1"/>
</dbReference>
<sequence length="288" mass="32343">MPRYLRKDYRGPADLREMQTLAQRLWSQVSRWHLGELAWRRFQHVGREPEWRTALWELDGQPVAWAWADESGKLDLQLDPAHLALADEILSWSGKSTVTLLDAEKELADVLLRRGYEQRTGGPFFVHLARDLADLPSPSLPAGYTLRAVRDERDAGARAAVHAAAFSPSRVTAESYLQVMAAWPYRPELDWLVESEEGEPVAFCLVWLDEVNQVAVLEPVGTDPGHRRRGLATAAVLGALHAARQLGARAARVCARGDDDYPSARATYESIGFRHYARNVTFAPQDRP</sequence>
<dbReference type="Gene3D" id="3.40.630.30">
    <property type="match status" value="1"/>
</dbReference>